<dbReference type="EMBL" id="JAWLVV010000001">
    <property type="protein sequence ID" value="MDV7288735.1"/>
    <property type="molecule type" value="Genomic_DNA"/>
</dbReference>
<comment type="caution">
    <text evidence="1">The sequence shown here is derived from an EMBL/GenBank/DDBJ whole genome shotgun (WGS) entry which is preliminary data.</text>
</comment>
<dbReference type="RefSeq" id="WP_317721453.1">
    <property type="nucleotide sequence ID" value="NZ_JAWLVK010000001.1"/>
</dbReference>
<accession>A0AAE5AB46</accession>
<protein>
    <submittedName>
        <fullName evidence="1">Uncharacterized protein</fullName>
    </submittedName>
</protein>
<proteinExistence type="predicted"/>
<name>A0AAE5AB46_MYCFO</name>
<sequence length="93" mass="10225">MSRSRTIITQPGGTITLPDVEANGVTALGCWVEPSPIPGTPRWEWVITNMPVTAVTGMSAGYTRTRWGARRAVRRALRFWASYGYPTNWDGAA</sequence>
<evidence type="ECO:0000313" key="1">
    <source>
        <dbReference type="EMBL" id="MDV7288735.1"/>
    </source>
</evidence>
<dbReference type="AlphaFoldDB" id="A0AAE5AB46"/>
<gene>
    <name evidence="1" type="ORF">R4485_00985</name>
</gene>
<organism evidence="1 2">
    <name type="scientific">Mycolicibacterium fortuitum</name>
    <name type="common">Mycobacterium fortuitum</name>
    <dbReference type="NCBI Taxonomy" id="1766"/>
    <lineage>
        <taxon>Bacteria</taxon>
        <taxon>Bacillati</taxon>
        <taxon>Actinomycetota</taxon>
        <taxon>Actinomycetes</taxon>
        <taxon>Mycobacteriales</taxon>
        <taxon>Mycobacteriaceae</taxon>
        <taxon>Mycolicibacterium</taxon>
    </lineage>
</organism>
<evidence type="ECO:0000313" key="2">
    <source>
        <dbReference type="Proteomes" id="UP001186041"/>
    </source>
</evidence>
<dbReference type="Proteomes" id="UP001186041">
    <property type="component" value="Unassembled WGS sequence"/>
</dbReference>
<reference evidence="1" key="1">
    <citation type="submission" date="2023-10" db="EMBL/GenBank/DDBJ databases">
        <title>Mycolicibacterium fortuitum clinical isolates causing pulmonary infections in humans.</title>
        <authorList>
            <person name="Mejia-Ponce P.M."/>
            <person name="Zenteno-Cuevas R."/>
            <person name="Licona-Cassani C."/>
        </authorList>
    </citation>
    <scope>NUCLEOTIDE SEQUENCE</scope>
    <source>
        <strain evidence="1">M8</strain>
    </source>
</reference>